<feature type="transmembrane region" description="Helical" evidence="9">
    <location>
        <begin position="54"/>
        <end position="78"/>
    </location>
</feature>
<keyword evidence="4 9" id="KW-0812">Transmembrane</keyword>
<evidence type="ECO:0000259" key="11">
    <source>
        <dbReference type="PROSITE" id="PS50929"/>
    </source>
</evidence>
<comment type="subcellular location">
    <subcellularLocation>
        <location evidence="1">Cell membrane</location>
        <topology evidence="1">Multi-pass membrane protein</topology>
    </subcellularLocation>
</comment>
<dbReference type="PROSITE" id="PS50893">
    <property type="entry name" value="ABC_TRANSPORTER_2"/>
    <property type="match status" value="1"/>
</dbReference>
<evidence type="ECO:0000256" key="6">
    <source>
        <dbReference type="ARBA" id="ARBA00022840"/>
    </source>
</evidence>
<evidence type="ECO:0000313" key="12">
    <source>
        <dbReference type="EMBL" id="MDO4842200.1"/>
    </source>
</evidence>
<dbReference type="GO" id="GO:0015421">
    <property type="term" value="F:ABC-type oligopeptide transporter activity"/>
    <property type="evidence" value="ECO:0007669"/>
    <property type="project" value="TreeGrafter"/>
</dbReference>
<dbReference type="AlphaFoldDB" id="A0AA43RI76"/>
<evidence type="ECO:0000256" key="5">
    <source>
        <dbReference type="ARBA" id="ARBA00022741"/>
    </source>
</evidence>
<dbReference type="GO" id="GO:0005524">
    <property type="term" value="F:ATP binding"/>
    <property type="evidence" value="ECO:0007669"/>
    <property type="project" value="UniProtKB-KW"/>
</dbReference>
<feature type="domain" description="ABC transporter" evidence="10">
    <location>
        <begin position="339"/>
        <end position="575"/>
    </location>
</feature>
<dbReference type="InterPro" id="IPR017871">
    <property type="entry name" value="ABC_transporter-like_CS"/>
</dbReference>
<dbReference type="PROSITE" id="PS50929">
    <property type="entry name" value="ABC_TM1F"/>
    <property type="match status" value="1"/>
</dbReference>
<sequence length="587" mass="64855">MLKLFKYLKKREWVYLVCALIFVVAGVGFDLTLPDYMREITTLVQTEGSALSDVLIAGGKMLACAFLSLATTFIVGYFSAKVAAGLALTLREKVFFKTIDFSKAEMSKFSVASLITRTTNDVQQIQLTIAIGLQAVCRAPIMAIWAALKIMNKSWQWGAITAGAVVILVFVMGTVTAIVMPKFRMMQKLTDNLNKVSRENLTGIRVVRAYNAQDYQQAKFEKANDDLTSTQLFTSRRMSLMFPTVSLVMSGLTLAIYWSGVFIINDAAFPQRLSLFSDMVVFSSYAIQIVMSFMMIVMVFVLVPRAMVAAKRIDEVVKTESSIKGGADDAENASEQGTIKFKNVTFKYPDAEEAILHDINLNIKKGETVAFIGSTGSGKSTLIQLIPRFYNCTEGEILVDGIDVNSLTLKSLRDKVGFVSQKPILFKGTIEDNVAYGTEGEIDEAKVKEALDIAMASEFVFADPKGIKQDVSQAGSNFSGGQKQRLSIARAVYKNPEIFIFDDSFSALDYKTDRALRKALAEKTKDSTKLIVAQRIGTIMDADQIFVLDEGRIVGHGTHSELLKTCEVYKEIAQSQLSEEELENASR</sequence>
<keyword evidence="7 9" id="KW-1133">Transmembrane helix</keyword>
<dbReference type="Pfam" id="PF00005">
    <property type="entry name" value="ABC_tran"/>
    <property type="match status" value="1"/>
</dbReference>
<dbReference type="PANTHER" id="PTHR43394">
    <property type="entry name" value="ATP-DEPENDENT PERMEASE MDL1, MITOCHONDRIAL"/>
    <property type="match status" value="1"/>
</dbReference>
<feature type="transmembrane region" description="Helical" evidence="9">
    <location>
        <begin position="127"/>
        <end position="148"/>
    </location>
</feature>
<feature type="transmembrane region" description="Helical" evidence="9">
    <location>
        <begin position="154"/>
        <end position="179"/>
    </location>
</feature>
<keyword evidence="13" id="KW-1185">Reference proteome</keyword>
<reference evidence="12" key="1">
    <citation type="submission" date="2023-07" db="EMBL/GenBank/DDBJ databases">
        <title>Between Cages and Wild: Unraveling the Impact of Captivity on Animal Microbiomes and Antimicrobial Resistance.</title>
        <authorList>
            <person name="Schmartz G.P."/>
            <person name="Rehner J."/>
            <person name="Schuff M.J."/>
            <person name="Becker S.L."/>
            <person name="Kravczyk M."/>
            <person name="Gurevich A."/>
            <person name="Francke R."/>
            <person name="Mueller R."/>
            <person name="Keller V."/>
            <person name="Keller A."/>
        </authorList>
    </citation>
    <scope>NUCLEOTIDE SEQUENCE</scope>
    <source>
        <strain evidence="12">S12M_St_49</strain>
    </source>
</reference>
<dbReference type="EMBL" id="JAUMVS010000113">
    <property type="protein sequence ID" value="MDO4842200.1"/>
    <property type="molecule type" value="Genomic_DNA"/>
</dbReference>
<feature type="domain" description="ABC transmembrane type-1" evidence="11">
    <location>
        <begin position="19"/>
        <end position="305"/>
    </location>
</feature>
<gene>
    <name evidence="12" type="ORF">Q3982_05935</name>
</gene>
<dbReference type="InterPro" id="IPR003439">
    <property type="entry name" value="ABC_transporter-like_ATP-bd"/>
</dbReference>
<feature type="transmembrane region" description="Helical" evidence="9">
    <location>
        <begin position="240"/>
        <end position="264"/>
    </location>
</feature>
<protein>
    <submittedName>
        <fullName evidence="12">ABC transporter ATP-binding protein</fullName>
    </submittedName>
</protein>
<keyword evidence="6 12" id="KW-0067">ATP-binding</keyword>
<dbReference type="Proteomes" id="UP001168575">
    <property type="component" value="Unassembled WGS sequence"/>
</dbReference>
<comment type="caution">
    <text evidence="12">The sequence shown here is derived from an EMBL/GenBank/DDBJ whole genome shotgun (WGS) entry which is preliminary data.</text>
</comment>
<keyword evidence="8 9" id="KW-0472">Membrane</keyword>
<dbReference type="SUPFAM" id="SSF52540">
    <property type="entry name" value="P-loop containing nucleoside triphosphate hydrolases"/>
    <property type="match status" value="1"/>
</dbReference>
<dbReference type="Gene3D" id="3.40.50.300">
    <property type="entry name" value="P-loop containing nucleotide triphosphate hydrolases"/>
    <property type="match status" value="1"/>
</dbReference>
<dbReference type="CDD" id="cd18548">
    <property type="entry name" value="ABC_6TM_Tm287_like"/>
    <property type="match status" value="1"/>
</dbReference>
<dbReference type="PROSITE" id="PS00211">
    <property type="entry name" value="ABC_TRANSPORTER_1"/>
    <property type="match status" value="1"/>
</dbReference>
<dbReference type="SUPFAM" id="SSF90123">
    <property type="entry name" value="ABC transporter transmembrane region"/>
    <property type="match status" value="1"/>
</dbReference>
<name>A0AA43RI76_9ACTN</name>
<dbReference type="GO" id="GO:0005886">
    <property type="term" value="C:plasma membrane"/>
    <property type="evidence" value="ECO:0007669"/>
    <property type="project" value="UniProtKB-SubCell"/>
</dbReference>
<dbReference type="Gene3D" id="1.20.1560.10">
    <property type="entry name" value="ABC transporter type 1, transmembrane domain"/>
    <property type="match status" value="1"/>
</dbReference>
<dbReference type="InterPro" id="IPR027417">
    <property type="entry name" value="P-loop_NTPase"/>
</dbReference>
<evidence type="ECO:0000256" key="1">
    <source>
        <dbReference type="ARBA" id="ARBA00004651"/>
    </source>
</evidence>
<evidence type="ECO:0000256" key="7">
    <source>
        <dbReference type="ARBA" id="ARBA00022989"/>
    </source>
</evidence>
<dbReference type="InterPro" id="IPR036640">
    <property type="entry name" value="ABC1_TM_sf"/>
</dbReference>
<evidence type="ECO:0000313" key="13">
    <source>
        <dbReference type="Proteomes" id="UP001168575"/>
    </source>
</evidence>
<dbReference type="InterPro" id="IPR011527">
    <property type="entry name" value="ABC1_TM_dom"/>
</dbReference>
<dbReference type="Pfam" id="PF00664">
    <property type="entry name" value="ABC_membrane"/>
    <property type="match status" value="1"/>
</dbReference>
<keyword evidence="2" id="KW-0813">Transport</keyword>
<keyword evidence="5" id="KW-0547">Nucleotide-binding</keyword>
<feature type="transmembrane region" description="Helical" evidence="9">
    <location>
        <begin position="284"/>
        <end position="303"/>
    </location>
</feature>
<dbReference type="GO" id="GO:0016887">
    <property type="term" value="F:ATP hydrolysis activity"/>
    <property type="evidence" value="ECO:0007669"/>
    <property type="project" value="InterPro"/>
</dbReference>
<keyword evidence="3" id="KW-1003">Cell membrane</keyword>
<proteinExistence type="predicted"/>
<dbReference type="FunFam" id="3.40.50.300:FF:000854">
    <property type="entry name" value="Multidrug ABC transporter ATP-binding protein"/>
    <property type="match status" value="1"/>
</dbReference>
<evidence type="ECO:0000256" key="4">
    <source>
        <dbReference type="ARBA" id="ARBA00022692"/>
    </source>
</evidence>
<evidence type="ECO:0000256" key="3">
    <source>
        <dbReference type="ARBA" id="ARBA00022475"/>
    </source>
</evidence>
<feature type="transmembrane region" description="Helical" evidence="9">
    <location>
        <begin position="12"/>
        <end position="34"/>
    </location>
</feature>
<dbReference type="InterPro" id="IPR039421">
    <property type="entry name" value="Type_1_exporter"/>
</dbReference>
<accession>A0AA43RI76</accession>
<evidence type="ECO:0000256" key="2">
    <source>
        <dbReference type="ARBA" id="ARBA00022448"/>
    </source>
</evidence>
<evidence type="ECO:0000256" key="8">
    <source>
        <dbReference type="ARBA" id="ARBA00023136"/>
    </source>
</evidence>
<evidence type="ECO:0000259" key="10">
    <source>
        <dbReference type="PROSITE" id="PS50893"/>
    </source>
</evidence>
<dbReference type="SMART" id="SM00382">
    <property type="entry name" value="AAA"/>
    <property type="match status" value="1"/>
</dbReference>
<evidence type="ECO:0000256" key="9">
    <source>
        <dbReference type="SAM" id="Phobius"/>
    </source>
</evidence>
<organism evidence="12 13">
    <name type="scientific">Phoenicibacter congonensis</name>
    <dbReference type="NCBI Taxonomy" id="1944646"/>
    <lineage>
        <taxon>Bacteria</taxon>
        <taxon>Bacillati</taxon>
        <taxon>Actinomycetota</taxon>
        <taxon>Coriobacteriia</taxon>
        <taxon>Eggerthellales</taxon>
        <taxon>Eggerthellaceae</taxon>
        <taxon>Phoenicibacter</taxon>
    </lineage>
</organism>
<dbReference type="InterPro" id="IPR003593">
    <property type="entry name" value="AAA+_ATPase"/>
</dbReference>
<dbReference type="PANTHER" id="PTHR43394:SF1">
    <property type="entry name" value="ATP-BINDING CASSETTE SUB-FAMILY B MEMBER 10, MITOCHONDRIAL"/>
    <property type="match status" value="1"/>
</dbReference>